<reference evidence="2 4" key="2">
    <citation type="journal article" date="2017" name="Nat. Microbiol.">
        <title>Natural product diversity associated with the nematode symbionts Photorhabdus and Xenorhabdus.</title>
        <authorList>
            <person name="Tobias N.J."/>
            <person name="Wolff H."/>
            <person name="Djahanschiri B."/>
            <person name="Grundmann F."/>
            <person name="Kronenwerth M."/>
            <person name="Shi Y.M."/>
            <person name="Simonyi S."/>
            <person name="Grun P."/>
            <person name="Shapiro-Ilan D."/>
            <person name="Pidot S.J."/>
            <person name="Stinear T.P."/>
            <person name="Ebersberger I."/>
            <person name="Bode H.B."/>
        </authorList>
    </citation>
    <scope>NUCLEOTIDE SEQUENCE [LARGE SCALE GENOMIC DNA]</scope>
    <source>
        <strain evidence="2 4">DSM 17903</strain>
    </source>
</reference>
<dbReference type="EMBL" id="CP016176">
    <property type="protein sequence ID" value="AOM39704.1"/>
    <property type="molecule type" value="Genomic_DNA"/>
</dbReference>
<organism evidence="2 4">
    <name type="scientific">Xenorhabdus hominickii</name>
    <dbReference type="NCBI Taxonomy" id="351679"/>
    <lineage>
        <taxon>Bacteria</taxon>
        <taxon>Pseudomonadati</taxon>
        <taxon>Pseudomonadota</taxon>
        <taxon>Gammaproteobacteria</taxon>
        <taxon>Enterobacterales</taxon>
        <taxon>Morganellaceae</taxon>
        <taxon>Xenorhabdus</taxon>
    </lineage>
</organism>
<protein>
    <submittedName>
        <fullName evidence="2">Uncharacterized protein</fullName>
    </submittedName>
</protein>
<accession>A0A2G0Q2L0</accession>
<gene>
    <name evidence="1" type="ORF">A9255_03330</name>
    <name evidence="2" type="ORF">Xhom_03462</name>
</gene>
<evidence type="ECO:0000313" key="1">
    <source>
        <dbReference type="EMBL" id="AOM39704.1"/>
    </source>
</evidence>
<keyword evidence="3" id="KW-1185">Reference proteome</keyword>
<sequence>MNTIEQKESVLKKLRRYSTRTETSSQRYKCYNESKFKMNLVGNCDELSNYAFHYLIKLHSLKIFNYYKNEDPNPNKIIYFILYEALQPYDHVVISID</sequence>
<name>A0A2G0Q2L0_XENHO</name>
<reference evidence="1 3" key="1">
    <citation type="submission" date="2016-06" db="EMBL/GenBank/DDBJ databases">
        <title>Bacterial characters and pathogenicity of Xenorhabdus hominickii from an entomopathogenic nematode, Steinernema monticolum.</title>
        <authorList>
            <person name="Park Y."/>
            <person name="Kim Y."/>
        </authorList>
    </citation>
    <scope>NUCLEOTIDE SEQUENCE [LARGE SCALE GENOMIC DNA]</scope>
    <source>
        <strain evidence="1 3">ANU1</strain>
    </source>
</reference>
<dbReference type="AlphaFoldDB" id="A0A2G0Q2L0"/>
<evidence type="ECO:0000313" key="4">
    <source>
        <dbReference type="Proteomes" id="UP000225433"/>
    </source>
</evidence>
<evidence type="ECO:0000313" key="2">
    <source>
        <dbReference type="EMBL" id="PHM53464.1"/>
    </source>
</evidence>
<proteinExistence type="predicted"/>
<dbReference type="KEGG" id="xho:A9255_03330"/>
<evidence type="ECO:0000313" key="3">
    <source>
        <dbReference type="Proteomes" id="UP000094600"/>
    </source>
</evidence>
<dbReference type="EMBL" id="NJAI01000006">
    <property type="protein sequence ID" value="PHM53464.1"/>
    <property type="molecule type" value="Genomic_DNA"/>
</dbReference>
<dbReference type="Proteomes" id="UP000225433">
    <property type="component" value="Unassembled WGS sequence"/>
</dbReference>
<dbReference type="Proteomes" id="UP000094600">
    <property type="component" value="Chromosome"/>
</dbReference>